<gene>
    <name evidence="2" type="ORF">H0264_00935</name>
</gene>
<reference evidence="2 3" key="1">
    <citation type="submission" date="2020-07" db="EMBL/GenBank/DDBJ databases">
        <authorList>
            <person name="Zhuang K."/>
            <person name="Ran Y."/>
        </authorList>
    </citation>
    <scope>NUCLEOTIDE SEQUENCE [LARGE SCALE GENOMIC DNA]</scope>
    <source>
        <strain evidence="2 3">WCH-YHL-001</strain>
    </source>
</reference>
<evidence type="ECO:0000256" key="1">
    <source>
        <dbReference type="SAM" id="SignalP"/>
    </source>
</evidence>
<feature type="signal peptide" evidence="1">
    <location>
        <begin position="1"/>
        <end position="30"/>
    </location>
</feature>
<name>A0A7D6VCF1_9NOCA</name>
<sequence>MSLRSRLAGLAGIGLLAFASTLAGSTPAQAATGYERCPTGWICLFDRPDGEGTMKKFAIGSANLAEWGAEDFTRSLYNRTGAEVSLFTDRNYKGISYAIQPNDQLDDTPDFDISSLTVHNDHAVGYNQCPDTWVCLFDGPNATGNMYKFKIGSLDLRQWNADNKAVSMRNRSGKEVNLYEDYNYASWAYTYAGHDAVYNGYQLPSGTSSIKVG</sequence>
<feature type="chain" id="PRO_5027921944" evidence="1">
    <location>
        <begin position="31"/>
        <end position="213"/>
    </location>
</feature>
<organism evidence="2 3">
    <name type="scientific">Nocardia huaxiensis</name>
    <dbReference type="NCBI Taxonomy" id="2755382"/>
    <lineage>
        <taxon>Bacteria</taxon>
        <taxon>Bacillati</taxon>
        <taxon>Actinomycetota</taxon>
        <taxon>Actinomycetes</taxon>
        <taxon>Mycobacteriales</taxon>
        <taxon>Nocardiaceae</taxon>
        <taxon>Nocardia</taxon>
    </lineage>
</organism>
<evidence type="ECO:0000313" key="2">
    <source>
        <dbReference type="EMBL" id="QLY31002.1"/>
    </source>
</evidence>
<keyword evidence="1" id="KW-0732">Signal</keyword>
<accession>A0A7D6VCF1</accession>
<protein>
    <submittedName>
        <fullName evidence="2">Peptidase inhibitor family I36 protein</fullName>
    </submittedName>
</protein>
<dbReference type="SUPFAM" id="SSF49695">
    <property type="entry name" value="gamma-Crystallin-like"/>
    <property type="match status" value="1"/>
</dbReference>
<dbReference type="AlphaFoldDB" id="A0A7D6VCF1"/>
<keyword evidence="3" id="KW-1185">Reference proteome</keyword>
<dbReference type="EMBL" id="CP059399">
    <property type="protein sequence ID" value="QLY31002.1"/>
    <property type="molecule type" value="Genomic_DNA"/>
</dbReference>
<dbReference type="RefSeq" id="WP_181582200.1">
    <property type="nucleotide sequence ID" value="NZ_CP059399.1"/>
</dbReference>
<dbReference type="Proteomes" id="UP000515512">
    <property type="component" value="Chromosome"/>
</dbReference>
<dbReference type="Gene3D" id="2.60.20.10">
    <property type="entry name" value="Crystallins"/>
    <property type="match status" value="2"/>
</dbReference>
<proteinExistence type="predicted"/>
<evidence type="ECO:0000313" key="3">
    <source>
        <dbReference type="Proteomes" id="UP000515512"/>
    </source>
</evidence>
<dbReference type="Pfam" id="PF03995">
    <property type="entry name" value="Inhibitor_I36"/>
    <property type="match status" value="2"/>
</dbReference>
<dbReference type="KEGG" id="nhu:H0264_00935"/>
<dbReference type="InterPro" id="IPR011024">
    <property type="entry name" value="G_crystallin-like"/>
</dbReference>